<dbReference type="EMBL" id="CAJNOJ010000143">
    <property type="protein sequence ID" value="CAF1191813.1"/>
    <property type="molecule type" value="Genomic_DNA"/>
</dbReference>
<evidence type="ECO:0000313" key="3">
    <source>
        <dbReference type="Proteomes" id="UP000663852"/>
    </source>
</evidence>
<organism evidence="2 3">
    <name type="scientific">Adineta ricciae</name>
    <name type="common">Rotifer</name>
    <dbReference type="NCBI Taxonomy" id="249248"/>
    <lineage>
        <taxon>Eukaryota</taxon>
        <taxon>Metazoa</taxon>
        <taxon>Spiralia</taxon>
        <taxon>Gnathifera</taxon>
        <taxon>Rotifera</taxon>
        <taxon>Eurotatoria</taxon>
        <taxon>Bdelloidea</taxon>
        <taxon>Adinetida</taxon>
        <taxon>Adinetidae</taxon>
        <taxon>Adineta</taxon>
    </lineage>
</organism>
<accession>A0A814VPQ9</accession>
<gene>
    <name evidence="2" type="ORF">EDS130_LOCUS24852</name>
</gene>
<dbReference type="CDD" id="cd00742">
    <property type="entry name" value="FABP"/>
    <property type="match status" value="1"/>
</dbReference>
<evidence type="ECO:0000313" key="2">
    <source>
        <dbReference type="EMBL" id="CAF1191813.1"/>
    </source>
</evidence>
<comment type="similarity">
    <text evidence="1">Belongs to the calycin superfamily. Fatty-acid binding protein (FABP) family.</text>
</comment>
<evidence type="ECO:0000256" key="1">
    <source>
        <dbReference type="ARBA" id="ARBA00008390"/>
    </source>
</evidence>
<dbReference type="SUPFAM" id="SSF50814">
    <property type="entry name" value="Lipocalins"/>
    <property type="match status" value="1"/>
</dbReference>
<dbReference type="AlphaFoldDB" id="A0A814VPQ9"/>
<name>A0A814VPQ9_ADIRI</name>
<sequence length="140" mass="16018">MANQHDTNAFKGAWDFVDGDDSDEYLKELGVGKMGRMMAKTVKPRLVISENGGKWSLRTETTLKTMTIEFTPNVEYEEVTGDGRHLTGTIRFENGKWIQNMVDKNGKQSSTTRWVDDKDQLQTIAECGHAKVHKYYKRVK</sequence>
<proteinExistence type="inferred from homology"/>
<protein>
    <submittedName>
        <fullName evidence="2">Uncharacterized protein</fullName>
    </submittedName>
</protein>
<dbReference type="InterPro" id="IPR012674">
    <property type="entry name" value="Calycin"/>
</dbReference>
<dbReference type="GO" id="GO:0008289">
    <property type="term" value="F:lipid binding"/>
    <property type="evidence" value="ECO:0007669"/>
    <property type="project" value="UniProtKB-KW"/>
</dbReference>
<comment type="caution">
    <text evidence="2">The sequence shown here is derived from an EMBL/GenBank/DDBJ whole genome shotgun (WGS) entry which is preliminary data.</text>
</comment>
<dbReference type="Gene3D" id="2.40.128.20">
    <property type="match status" value="1"/>
</dbReference>
<dbReference type="InterPro" id="IPR031259">
    <property type="entry name" value="ILBP"/>
</dbReference>
<reference evidence="2" key="1">
    <citation type="submission" date="2021-02" db="EMBL/GenBank/DDBJ databases">
        <authorList>
            <person name="Nowell W R."/>
        </authorList>
    </citation>
    <scope>NUCLEOTIDE SEQUENCE</scope>
</reference>
<dbReference type="Proteomes" id="UP000663852">
    <property type="component" value="Unassembled WGS sequence"/>
</dbReference>
<dbReference type="PANTHER" id="PTHR11955">
    <property type="entry name" value="FATTY ACID BINDING PROTEIN"/>
    <property type="match status" value="1"/>
</dbReference>
<dbReference type="InterPro" id="IPR000463">
    <property type="entry name" value="Fatty_acid-bd"/>
</dbReference>
<dbReference type="PRINTS" id="PR00178">
    <property type="entry name" value="FATTYACIDBP"/>
</dbReference>
<dbReference type="OrthoDB" id="412780at2759"/>